<keyword evidence="3 6" id="KW-0227">DNA damage</keyword>
<evidence type="ECO:0000313" key="9">
    <source>
        <dbReference type="EMBL" id="KAG2181112.1"/>
    </source>
</evidence>
<dbReference type="GO" id="GO:0006974">
    <property type="term" value="P:DNA damage response"/>
    <property type="evidence" value="ECO:0007669"/>
    <property type="project" value="UniProtKB-KW"/>
</dbReference>
<dbReference type="GO" id="GO:0031297">
    <property type="term" value="P:replication fork processing"/>
    <property type="evidence" value="ECO:0007669"/>
    <property type="project" value="UniProtKB-UniRule"/>
</dbReference>
<protein>
    <recommendedName>
        <fullName evidence="6">Chromosome segregation in meiosis protein</fullName>
    </recommendedName>
</protein>
<dbReference type="GO" id="GO:0043111">
    <property type="term" value="P:replication fork arrest"/>
    <property type="evidence" value="ECO:0007669"/>
    <property type="project" value="TreeGrafter"/>
</dbReference>
<sequence>MDAGCTSHRPVPNILDLSGATPKNRVTISLGHIVGSRFLSRPTYAMENSNDNSVTTFPSIDPLAPADTALRDELAGNKEQPPKKRSTAVSLDPKLLLSEKGLPRLRRHGRAIKFYGKGREDEDLKRIMEFYQIWAHSLYPRLNMKDFSERVVKVCSSQKQCKEALNVWREELVQGASVDNMEGELSGITIQDSNETDDLWGDNASTTLPHDDNGDRVSPNPHQTSQLSEEQRRRIEENRLKALSRRNLQSNTPSLSQPEEHWDPLEDLAVGPEPEEPTDPAEEYVDPAEEYI</sequence>
<dbReference type="GO" id="GO:0003677">
    <property type="term" value="F:DNA binding"/>
    <property type="evidence" value="ECO:0007669"/>
    <property type="project" value="TreeGrafter"/>
</dbReference>
<evidence type="ECO:0000256" key="1">
    <source>
        <dbReference type="ARBA" id="ARBA00004123"/>
    </source>
</evidence>
<feature type="region of interest" description="Disordered" evidence="7">
    <location>
        <begin position="190"/>
        <end position="292"/>
    </location>
</feature>
<comment type="similarity">
    <text evidence="2 6">Belongs to the CSM3 family.</text>
</comment>
<evidence type="ECO:0000256" key="5">
    <source>
        <dbReference type="ARBA" id="ARBA00023306"/>
    </source>
</evidence>
<evidence type="ECO:0000256" key="3">
    <source>
        <dbReference type="ARBA" id="ARBA00022763"/>
    </source>
</evidence>
<dbReference type="AlphaFoldDB" id="A0A8H7PVK9"/>
<keyword evidence="10" id="KW-1185">Reference proteome</keyword>
<dbReference type="PANTHER" id="PTHR13220:SF11">
    <property type="entry name" value="TIMELESS-INTERACTING PROTEIN"/>
    <property type="match status" value="1"/>
</dbReference>
<comment type="function">
    <text evidence="6">Plays an important role in the control of DNA replication and the maintenance of replication fork stability.</text>
</comment>
<evidence type="ECO:0000256" key="4">
    <source>
        <dbReference type="ARBA" id="ARBA00023242"/>
    </source>
</evidence>
<feature type="compositionally biased region" description="Acidic residues" evidence="7">
    <location>
        <begin position="273"/>
        <end position="292"/>
    </location>
</feature>
<dbReference type="Pfam" id="PF07962">
    <property type="entry name" value="Swi3"/>
    <property type="match status" value="1"/>
</dbReference>
<reference evidence="9" key="1">
    <citation type="submission" date="2020-12" db="EMBL/GenBank/DDBJ databases">
        <title>Metabolic potential, ecology and presence of endohyphal bacteria is reflected in genomic diversity of Mucoromycotina.</title>
        <authorList>
            <person name="Muszewska A."/>
            <person name="Okrasinska A."/>
            <person name="Steczkiewicz K."/>
            <person name="Drgas O."/>
            <person name="Orlowska M."/>
            <person name="Perlinska-Lenart U."/>
            <person name="Aleksandrzak-Piekarczyk T."/>
            <person name="Szatraj K."/>
            <person name="Zielenkiewicz U."/>
            <person name="Pilsyk S."/>
            <person name="Malc E."/>
            <person name="Mieczkowski P."/>
            <person name="Kruszewska J.S."/>
            <person name="Biernat P."/>
            <person name="Pawlowska J."/>
        </authorList>
    </citation>
    <scope>NUCLEOTIDE SEQUENCE</scope>
    <source>
        <strain evidence="9">WA0000067209</strain>
    </source>
</reference>
<dbReference type="GO" id="GO:0000076">
    <property type="term" value="P:DNA replication checkpoint signaling"/>
    <property type="evidence" value="ECO:0007669"/>
    <property type="project" value="UniProtKB-UniRule"/>
</dbReference>
<evidence type="ECO:0000256" key="6">
    <source>
        <dbReference type="RuleBase" id="RU366049"/>
    </source>
</evidence>
<dbReference type="InterPro" id="IPR040038">
    <property type="entry name" value="TIPIN/Csm3/Swi3"/>
</dbReference>
<keyword evidence="4 6" id="KW-0539">Nucleus</keyword>
<comment type="subcellular location">
    <subcellularLocation>
        <location evidence="1 6">Nucleus</location>
    </subcellularLocation>
</comment>
<dbReference type="PANTHER" id="PTHR13220">
    <property type="entry name" value="TIMELESS INTERACTING-RELATED"/>
    <property type="match status" value="1"/>
</dbReference>
<evidence type="ECO:0000256" key="7">
    <source>
        <dbReference type="SAM" id="MobiDB-lite"/>
    </source>
</evidence>
<name>A0A8H7PVK9_MORIS</name>
<dbReference type="InterPro" id="IPR012923">
    <property type="entry name" value="Csm3"/>
</dbReference>
<dbReference type="GO" id="GO:0031298">
    <property type="term" value="C:replication fork protection complex"/>
    <property type="evidence" value="ECO:0007669"/>
    <property type="project" value="TreeGrafter"/>
</dbReference>
<evidence type="ECO:0000259" key="8">
    <source>
        <dbReference type="Pfam" id="PF07962"/>
    </source>
</evidence>
<feature type="compositionally biased region" description="Polar residues" evidence="7">
    <location>
        <begin position="246"/>
        <end position="257"/>
    </location>
</feature>
<dbReference type="EMBL" id="JAEPQZ010000005">
    <property type="protein sequence ID" value="KAG2181112.1"/>
    <property type="molecule type" value="Genomic_DNA"/>
</dbReference>
<feature type="domain" description="Chromosome segregation in meiosis protein 3" evidence="8">
    <location>
        <begin position="91"/>
        <end position="171"/>
    </location>
</feature>
<proteinExistence type="inferred from homology"/>
<accession>A0A8H7PVK9</accession>
<keyword evidence="5 6" id="KW-0131">Cell cycle</keyword>
<comment type="caution">
    <text evidence="9">The sequence shown here is derived from an EMBL/GenBank/DDBJ whole genome shotgun (WGS) entry which is preliminary data.</text>
</comment>
<gene>
    <name evidence="9" type="ORF">INT43_008694</name>
</gene>
<evidence type="ECO:0000313" key="10">
    <source>
        <dbReference type="Proteomes" id="UP000654370"/>
    </source>
</evidence>
<dbReference type="OrthoDB" id="437078at2759"/>
<evidence type="ECO:0000256" key="2">
    <source>
        <dbReference type="ARBA" id="ARBA00006075"/>
    </source>
</evidence>
<dbReference type="Proteomes" id="UP000654370">
    <property type="component" value="Unassembled WGS sequence"/>
</dbReference>
<organism evidence="9 10">
    <name type="scientific">Mortierella isabellina</name>
    <name type="common">Filamentous fungus</name>
    <name type="synonym">Umbelopsis isabellina</name>
    <dbReference type="NCBI Taxonomy" id="91625"/>
    <lineage>
        <taxon>Eukaryota</taxon>
        <taxon>Fungi</taxon>
        <taxon>Fungi incertae sedis</taxon>
        <taxon>Mucoromycota</taxon>
        <taxon>Mucoromycotina</taxon>
        <taxon>Umbelopsidomycetes</taxon>
        <taxon>Umbelopsidales</taxon>
        <taxon>Umbelopsidaceae</taxon>
        <taxon>Umbelopsis</taxon>
    </lineage>
</organism>
<feature type="compositionally biased region" description="Basic and acidic residues" evidence="7">
    <location>
        <begin position="229"/>
        <end position="240"/>
    </location>
</feature>